<gene>
    <name evidence="10" type="ORF">BJN45_04140</name>
</gene>
<dbReference type="InterPro" id="IPR010930">
    <property type="entry name" value="Flg_bb/hook_C_dom"/>
</dbReference>
<dbReference type="Pfam" id="PF22692">
    <property type="entry name" value="LlgE_F_G_D1"/>
    <property type="match status" value="1"/>
</dbReference>
<dbReference type="GO" id="GO:0009424">
    <property type="term" value="C:bacterial-type flagellum hook"/>
    <property type="evidence" value="ECO:0007669"/>
    <property type="project" value="InterPro"/>
</dbReference>
<comment type="similarity">
    <text evidence="2 5">Belongs to the flagella basal body rod proteins family.</text>
</comment>
<keyword evidence="4 5" id="KW-0975">Bacterial flagellum</keyword>
<dbReference type="InterPro" id="IPR011491">
    <property type="entry name" value="FlgE_D2"/>
</dbReference>
<dbReference type="Pfam" id="PF06429">
    <property type="entry name" value="Flg_bbr_C"/>
    <property type="match status" value="1"/>
</dbReference>
<name>A0A1R1IE14_9RHOO</name>
<dbReference type="PRINTS" id="PR01005">
    <property type="entry name" value="FLGHOOKAP1"/>
</dbReference>
<dbReference type="OrthoDB" id="8578401at2"/>
<sequence>MAFQQALSGLNVAGKAIDVTSHNISNASTVGYKAASAHFSDVYAASLSGAGASQVGIGVNLAAVQQQFTQGNITATNNPLDISINGSGFFRMDSNGATTFTRNGQFHLDKNGYIINDQSMRLTGYAALSGIIVPSTPMPLQISSSDLAPVATGTNDSSTFRGVKAVLQLDSRSVVPEIPWVDAAVPTGADITAGVTASGGTAGQATAGATAYDAAIAASSTQAEASQAAYDAVIGAGGSVLAATAARTAGMRGANYTPDPQSYNYSTALSIFDSLGNAHTLTMFFEKTAASGEWNVAFNVDGTSNQYVTVTPANALQFNTLGQIASGNPMSLQIDLNNVMGALGTTNGADPVISFEVDFTGTTQFGRPSGTNRLEQDGYTAGNLIGLAVGNDGVILGRYSNGQSFAQGQVVLANFTNPNGLQSLGNNQWAETSTSGPALVGAPNTSSLGVLSSSTVEESNVDLTSELVNLITNQRNYQANAQSIKTQDQVLQTLVNLR</sequence>
<feature type="domain" description="Flagellar hook protein FlgE/F/G-like D1" evidence="9">
    <location>
        <begin position="84"/>
        <end position="143"/>
    </location>
</feature>
<evidence type="ECO:0000259" key="6">
    <source>
        <dbReference type="Pfam" id="PF00460"/>
    </source>
</evidence>
<accession>A0A1R1IE14</accession>
<keyword evidence="11" id="KW-1185">Reference proteome</keyword>
<dbReference type="GO" id="GO:0009425">
    <property type="term" value="C:bacterial-type flagellum basal body"/>
    <property type="evidence" value="ECO:0007669"/>
    <property type="project" value="UniProtKB-SubCell"/>
</dbReference>
<evidence type="ECO:0000256" key="1">
    <source>
        <dbReference type="ARBA" id="ARBA00004117"/>
    </source>
</evidence>
<dbReference type="InterPro" id="IPR002371">
    <property type="entry name" value="FlgK"/>
</dbReference>
<dbReference type="Gene3D" id="2.60.98.20">
    <property type="entry name" value="Flagellar hook protein FlgE"/>
    <property type="match status" value="1"/>
</dbReference>
<evidence type="ECO:0000256" key="2">
    <source>
        <dbReference type="ARBA" id="ARBA00009677"/>
    </source>
</evidence>
<protein>
    <recommendedName>
        <fullName evidence="3 5">Flagellar hook protein FlgE</fullName>
    </recommendedName>
</protein>
<evidence type="ECO:0000256" key="5">
    <source>
        <dbReference type="RuleBase" id="RU362116"/>
    </source>
</evidence>
<comment type="function">
    <text evidence="5">A flexible structure which links the flagellar filament to the drive apparatus in the basal body.</text>
</comment>
<dbReference type="InterPro" id="IPR037925">
    <property type="entry name" value="FlgE/F/G-like"/>
</dbReference>
<dbReference type="RefSeq" id="WP_076092299.1">
    <property type="nucleotide sequence ID" value="NZ_MTHD01000001.1"/>
</dbReference>
<dbReference type="STRING" id="418702.BJN45_04140"/>
<evidence type="ECO:0000259" key="9">
    <source>
        <dbReference type="Pfam" id="PF22692"/>
    </source>
</evidence>
<proteinExistence type="inferred from homology"/>
<dbReference type="NCBIfam" id="TIGR03506">
    <property type="entry name" value="FlgEFG_subfam"/>
    <property type="match status" value="1"/>
</dbReference>
<dbReference type="GO" id="GO:0044780">
    <property type="term" value="P:bacterial-type flagellum assembly"/>
    <property type="evidence" value="ECO:0007669"/>
    <property type="project" value="InterPro"/>
</dbReference>
<evidence type="ECO:0000259" key="8">
    <source>
        <dbReference type="Pfam" id="PF07559"/>
    </source>
</evidence>
<dbReference type="InterPro" id="IPR020013">
    <property type="entry name" value="Flagellar_FlgE/F/G"/>
</dbReference>
<evidence type="ECO:0000256" key="4">
    <source>
        <dbReference type="ARBA" id="ARBA00023143"/>
    </source>
</evidence>
<evidence type="ECO:0000259" key="7">
    <source>
        <dbReference type="Pfam" id="PF06429"/>
    </source>
</evidence>
<evidence type="ECO:0000313" key="11">
    <source>
        <dbReference type="Proteomes" id="UP000187526"/>
    </source>
</evidence>
<feature type="domain" description="Flagellar hook protein FlgE D2" evidence="8">
    <location>
        <begin position="257"/>
        <end position="379"/>
    </location>
</feature>
<dbReference type="GO" id="GO:0071978">
    <property type="term" value="P:bacterial-type flagellum-dependent swarming motility"/>
    <property type="evidence" value="ECO:0007669"/>
    <property type="project" value="TreeGrafter"/>
</dbReference>
<organism evidence="10 11">
    <name type="scientific">Azonexus hydrophilus</name>
    <dbReference type="NCBI Taxonomy" id="418702"/>
    <lineage>
        <taxon>Bacteria</taxon>
        <taxon>Pseudomonadati</taxon>
        <taxon>Pseudomonadota</taxon>
        <taxon>Betaproteobacteria</taxon>
        <taxon>Rhodocyclales</taxon>
        <taxon>Azonexaceae</taxon>
        <taxon>Azonexus</taxon>
    </lineage>
</organism>
<dbReference type="Pfam" id="PF00460">
    <property type="entry name" value="Flg_bb_rod"/>
    <property type="match status" value="1"/>
</dbReference>
<comment type="subcellular location">
    <subcellularLocation>
        <location evidence="1 5">Bacterial flagellum basal body</location>
    </subcellularLocation>
</comment>
<dbReference type="PANTHER" id="PTHR30435">
    <property type="entry name" value="FLAGELLAR PROTEIN"/>
    <property type="match status" value="1"/>
</dbReference>
<dbReference type="Pfam" id="PF07559">
    <property type="entry name" value="FlgE_D2"/>
    <property type="match status" value="1"/>
</dbReference>
<dbReference type="InterPro" id="IPR037058">
    <property type="entry name" value="Falgellar_hook_FlgE_sf"/>
</dbReference>
<dbReference type="GO" id="GO:0005829">
    <property type="term" value="C:cytosol"/>
    <property type="evidence" value="ECO:0007669"/>
    <property type="project" value="TreeGrafter"/>
</dbReference>
<dbReference type="PANTHER" id="PTHR30435:SF1">
    <property type="entry name" value="FLAGELLAR HOOK PROTEIN FLGE"/>
    <property type="match status" value="1"/>
</dbReference>
<reference evidence="10 11" key="1">
    <citation type="submission" date="2016-10" db="EMBL/GenBank/DDBJ databases">
        <title>Alkaliphiles isolated from bioreactors.</title>
        <authorList>
            <person name="Salah Z."/>
            <person name="Rout S.P."/>
            <person name="Humphreys P.N."/>
        </authorList>
    </citation>
    <scope>NUCLEOTIDE SEQUENCE [LARGE SCALE GENOMIC DNA]</scope>
    <source>
        <strain evidence="10 11">ZS02</strain>
    </source>
</reference>
<evidence type="ECO:0000313" key="10">
    <source>
        <dbReference type="EMBL" id="OMG56799.1"/>
    </source>
</evidence>
<dbReference type="SUPFAM" id="SSF117143">
    <property type="entry name" value="Flagellar hook protein flgE"/>
    <property type="match status" value="1"/>
</dbReference>
<evidence type="ECO:0000256" key="3">
    <source>
        <dbReference type="ARBA" id="ARBA00019015"/>
    </source>
</evidence>
<dbReference type="AlphaFoldDB" id="A0A1R1IE14"/>
<dbReference type="Proteomes" id="UP000187526">
    <property type="component" value="Unassembled WGS sequence"/>
</dbReference>
<dbReference type="EMBL" id="MTHD01000001">
    <property type="protein sequence ID" value="OMG56799.1"/>
    <property type="molecule type" value="Genomic_DNA"/>
</dbReference>
<dbReference type="GO" id="GO:0005198">
    <property type="term" value="F:structural molecule activity"/>
    <property type="evidence" value="ECO:0007669"/>
    <property type="project" value="InterPro"/>
</dbReference>
<comment type="caution">
    <text evidence="10">The sequence shown here is derived from an EMBL/GenBank/DDBJ whole genome shotgun (WGS) entry which is preliminary data.</text>
</comment>
<dbReference type="InterPro" id="IPR001444">
    <property type="entry name" value="Flag_bb_rod_N"/>
</dbReference>
<dbReference type="InterPro" id="IPR053967">
    <property type="entry name" value="LlgE_F_G-like_D1"/>
</dbReference>
<feature type="domain" description="Flagellar basal-body/hook protein C-terminal" evidence="7">
    <location>
        <begin position="454"/>
        <end position="497"/>
    </location>
</feature>
<feature type="domain" description="Flagellar basal body rod protein N-terminal" evidence="6">
    <location>
        <begin position="6"/>
        <end position="33"/>
    </location>
</feature>